<evidence type="ECO:0000313" key="1">
    <source>
        <dbReference type="EMBL" id="EFH13019.1"/>
    </source>
</evidence>
<sequence length="87" mass="9077">MIDKSHIQQGAELASAEGQVLGRVEGVVGDFLSLTRPDGGRAYLPLSALAEDEGLRLTTLMRQDAAVSLLQESPEPGEPGSNALTSS</sequence>
<dbReference type="Proteomes" id="UP000005324">
    <property type="component" value="Unassembled WGS sequence"/>
</dbReference>
<dbReference type="OrthoDB" id="9803697at2"/>
<comment type="caution">
    <text evidence="1">The sequence shown here is derived from an EMBL/GenBank/DDBJ whole genome shotgun (WGS) entry which is preliminary data.</text>
</comment>
<keyword evidence="2" id="KW-1185">Reference proteome</keyword>
<dbReference type="EMBL" id="ADVL01000132">
    <property type="protein sequence ID" value="EFH13019.1"/>
    <property type="molecule type" value="Genomic_DNA"/>
</dbReference>
<accession>D5RI52</accession>
<evidence type="ECO:0008006" key="3">
    <source>
        <dbReference type="Google" id="ProtNLM"/>
    </source>
</evidence>
<dbReference type="RefSeq" id="WP_007003821.1">
    <property type="nucleotide sequence ID" value="NZ_GG770778.1"/>
</dbReference>
<protein>
    <recommendedName>
        <fullName evidence="3">DUF2171 domain-containing protein</fullName>
    </recommendedName>
</protein>
<dbReference type="AlphaFoldDB" id="D5RI52"/>
<reference evidence="1 2" key="1">
    <citation type="submission" date="2010-04" db="EMBL/GenBank/DDBJ databases">
        <authorList>
            <person name="Qin X."/>
            <person name="Bachman B."/>
            <person name="Battles P."/>
            <person name="Bell A."/>
            <person name="Bess C."/>
            <person name="Bickham C."/>
            <person name="Chaboub L."/>
            <person name="Chen D."/>
            <person name="Coyle M."/>
            <person name="Deiros D.R."/>
            <person name="Dinh H."/>
            <person name="Forbes L."/>
            <person name="Fowler G."/>
            <person name="Francisco L."/>
            <person name="Fu Q."/>
            <person name="Gubbala S."/>
            <person name="Hale W."/>
            <person name="Han Y."/>
            <person name="Hemphill L."/>
            <person name="Highlander S.K."/>
            <person name="Hirani K."/>
            <person name="Hogues M."/>
            <person name="Jackson L."/>
            <person name="Jakkamsetti A."/>
            <person name="Javaid M."/>
            <person name="Jiang H."/>
            <person name="Korchina V."/>
            <person name="Kovar C."/>
            <person name="Lara F."/>
            <person name="Lee S."/>
            <person name="Mata R."/>
            <person name="Mathew T."/>
            <person name="Moen C."/>
            <person name="Morales K."/>
            <person name="Munidasa M."/>
            <person name="Nazareth L."/>
            <person name="Ngo R."/>
            <person name="Nguyen L."/>
            <person name="Okwuonu G."/>
            <person name="Ongeri F."/>
            <person name="Patil S."/>
            <person name="Petrosino J."/>
            <person name="Pham C."/>
            <person name="Pham P."/>
            <person name="Pu L.-L."/>
            <person name="Puazo M."/>
            <person name="Raj R."/>
            <person name="Reid J."/>
            <person name="Rouhana J."/>
            <person name="Saada N."/>
            <person name="Shang Y."/>
            <person name="Simmons D."/>
            <person name="Thornton R."/>
            <person name="Warren J."/>
            <person name="Weissenberger G."/>
            <person name="Zhang J."/>
            <person name="Zhang L."/>
            <person name="Zhou C."/>
            <person name="Zhu D."/>
            <person name="Muzny D."/>
            <person name="Worley K."/>
            <person name="Gibbs R."/>
        </authorList>
    </citation>
    <scope>NUCLEOTIDE SEQUENCE [LARGE SCALE GENOMIC DNA]</scope>
    <source>
        <strain evidence="1 2">ATCC 49957</strain>
    </source>
</reference>
<evidence type="ECO:0000313" key="2">
    <source>
        <dbReference type="Proteomes" id="UP000005324"/>
    </source>
</evidence>
<dbReference type="HOGENOM" id="CLU_2481330_0_0_5"/>
<name>D5RI52_9PROT</name>
<organism evidence="1 2">
    <name type="scientific">Pseudoroseomonas cervicalis ATCC 49957</name>
    <dbReference type="NCBI Taxonomy" id="525371"/>
    <lineage>
        <taxon>Bacteria</taxon>
        <taxon>Pseudomonadati</taxon>
        <taxon>Pseudomonadota</taxon>
        <taxon>Alphaproteobacteria</taxon>
        <taxon>Acetobacterales</taxon>
        <taxon>Roseomonadaceae</taxon>
        <taxon>Roseomonas</taxon>
    </lineage>
</organism>
<gene>
    <name evidence="1" type="ORF">HMPREF0731_0762</name>
</gene>
<proteinExistence type="predicted"/>